<dbReference type="Gene3D" id="1.25.40.20">
    <property type="entry name" value="Ankyrin repeat-containing domain"/>
    <property type="match status" value="1"/>
</dbReference>
<dbReference type="InterPro" id="IPR036770">
    <property type="entry name" value="Ankyrin_rpt-contain_sf"/>
</dbReference>
<dbReference type="PANTHER" id="PTHR22677:SF3">
    <property type="entry name" value="ANKYRIN REPEAT DOMAIN-CONTAINING PROTEIN 60"/>
    <property type="match status" value="1"/>
</dbReference>
<dbReference type="SUPFAM" id="SSF54236">
    <property type="entry name" value="Ubiquitin-like"/>
    <property type="match status" value="1"/>
</dbReference>
<evidence type="ECO:0000259" key="2">
    <source>
        <dbReference type="PROSITE" id="PS50053"/>
    </source>
</evidence>
<sequence length="284" mass="32137">MKKKKKRGQSAVSQSRAGTRSHLTTLLRERSLRSGELSSPQARIFSVKLHVMEADEFITLPECHHELTIRNLKSQLELMLGIPVNFQRLQYLDEVDLDDNSTFKENYIIPGGTLTMRIWSEDAWGLLVSAAAKGKIEKLQHIGASSTSSFTTANAELLGPKEKSEWLAHRAFVALLITVCRGHMKAVEFLLQNGADLKRKTPLGRTALHIAATSSQIDCIDILLNYGARLNQEDQDGYTPAALARQWGQKENERKLFRYQWKMRAAEVKKQKLEETAEKTSFQE</sequence>
<organism evidence="3 4">
    <name type="scientific">Phrynosoma platyrhinos</name>
    <name type="common">Desert horned lizard</name>
    <dbReference type="NCBI Taxonomy" id="52577"/>
    <lineage>
        <taxon>Eukaryota</taxon>
        <taxon>Metazoa</taxon>
        <taxon>Chordata</taxon>
        <taxon>Craniata</taxon>
        <taxon>Vertebrata</taxon>
        <taxon>Euteleostomi</taxon>
        <taxon>Lepidosauria</taxon>
        <taxon>Squamata</taxon>
        <taxon>Bifurcata</taxon>
        <taxon>Unidentata</taxon>
        <taxon>Episquamata</taxon>
        <taxon>Toxicofera</taxon>
        <taxon>Iguania</taxon>
        <taxon>Phrynosomatidae</taxon>
        <taxon>Phrynosomatinae</taxon>
        <taxon>Phrynosoma</taxon>
    </lineage>
</organism>
<keyword evidence="1" id="KW-0040">ANK repeat</keyword>
<proteinExistence type="predicted"/>
<comment type="caution">
    <text evidence="3">The sequence shown here is derived from an EMBL/GenBank/DDBJ whole genome shotgun (WGS) entry which is preliminary data.</text>
</comment>
<feature type="repeat" description="ANK" evidence="1">
    <location>
        <begin position="203"/>
        <end position="235"/>
    </location>
</feature>
<protein>
    <recommendedName>
        <fullName evidence="2">Ubiquitin-like domain-containing protein</fullName>
    </recommendedName>
</protein>
<evidence type="ECO:0000256" key="1">
    <source>
        <dbReference type="PROSITE-ProRule" id="PRU00023"/>
    </source>
</evidence>
<dbReference type="SMART" id="SM00248">
    <property type="entry name" value="ANK"/>
    <property type="match status" value="2"/>
</dbReference>
<dbReference type="Pfam" id="PF12796">
    <property type="entry name" value="Ank_2"/>
    <property type="match status" value="1"/>
</dbReference>
<dbReference type="PROSITE" id="PS50088">
    <property type="entry name" value="ANK_REPEAT"/>
    <property type="match status" value="1"/>
</dbReference>
<keyword evidence="4" id="KW-1185">Reference proteome</keyword>
<evidence type="ECO:0000313" key="4">
    <source>
        <dbReference type="Proteomes" id="UP000826234"/>
    </source>
</evidence>
<dbReference type="PROSITE" id="PS50053">
    <property type="entry name" value="UBIQUITIN_2"/>
    <property type="match status" value="1"/>
</dbReference>
<dbReference type="CDD" id="cd17063">
    <property type="entry name" value="Ubl_ANKRD60"/>
    <property type="match status" value="1"/>
</dbReference>
<accession>A0ABQ7SPC0</accession>
<dbReference type="Pfam" id="PF14560">
    <property type="entry name" value="Ubiquitin_2"/>
    <property type="match status" value="1"/>
</dbReference>
<dbReference type="Gene3D" id="3.10.20.90">
    <property type="entry name" value="Phosphatidylinositol 3-kinase Catalytic Subunit, Chain A, domain 1"/>
    <property type="match status" value="1"/>
</dbReference>
<dbReference type="PANTHER" id="PTHR22677">
    <property type="entry name" value="ANKYRIN REPEAT DOMAIN-CONTAINING PROTEIN 60"/>
    <property type="match status" value="1"/>
</dbReference>
<feature type="domain" description="Ubiquitin-like" evidence="2">
    <location>
        <begin position="68"/>
        <end position="116"/>
    </location>
</feature>
<dbReference type="Proteomes" id="UP000826234">
    <property type="component" value="Unassembled WGS sequence"/>
</dbReference>
<dbReference type="InterPro" id="IPR039323">
    <property type="entry name" value="ANKRD_45/46/60"/>
</dbReference>
<dbReference type="InterPro" id="IPR002110">
    <property type="entry name" value="Ankyrin_rpt"/>
</dbReference>
<evidence type="ECO:0000313" key="3">
    <source>
        <dbReference type="EMBL" id="KAH0619192.1"/>
    </source>
</evidence>
<dbReference type="InterPro" id="IPR029071">
    <property type="entry name" value="Ubiquitin-like_domsf"/>
</dbReference>
<gene>
    <name evidence="3" type="ORF">JD844_018985</name>
</gene>
<dbReference type="InterPro" id="IPR000626">
    <property type="entry name" value="Ubiquitin-like_dom"/>
</dbReference>
<dbReference type="PROSITE" id="PS50297">
    <property type="entry name" value="ANK_REP_REGION"/>
    <property type="match status" value="1"/>
</dbReference>
<dbReference type="SUPFAM" id="SSF48403">
    <property type="entry name" value="Ankyrin repeat"/>
    <property type="match status" value="1"/>
</dbReference>
<reference evidence="3 4" key="1">
    <citation type="journal article" date="2022" name="Gigascience">
        <title>A chromosome-level genome assembly and annotation of the desert horned lizard, Phrynosoma platyrhinos, provides insight into chromosomal rearrangements among reptiles.</title>
        <authorList>
            <person name="Koochekian N."/>
            <person name="Ascanio A."/>
            <person name="Farleigh K."/>
            <person name="Card D.C."/>
            <person name="Schield D.R."/>
            <person name="Castoe T.A."/>
            <person name="Jezkova T."/>
        </authorList>
    </citation>
    <scope>NUCLEOTIDE SEQUENCE [LARGE SCALE GENOMIC DNA]</scope>
    <source>
        <strain evidence="3">NK-2021</strain>
    </source>
</reference>
<name>A0ABQ7SPC0_PHRPL</name>
<dbReference type="EMBL" id="JAIPUX010005289">
    <property type="protein sequence ID" value="KAH0619192.1"/>
    <property type="molecule type" value="Genomic_DNA"/>
</dbReference>